<evidence type="ECO:0000313" key="3">
    <source>
        <dbReference type="EMBL" id="KAL3699540.1"/>
    </source>
</evidence>
<accession>A0ABD3I767</accession>
<feature type="region of interest" description="Disordered" evidence="1">
    <location>
        <begin position="132"/>
        <end position="236"/>
    </location>
</feature>
<feature type="compositionally biased region" description="Low complexity" evidence="1">
    <location>
        <begin position="526"/>
        <end position="537"/>
    </location>
</feature>
<feature type="signal peptide" evidence="2">
    <location>
        <begin position="1"/>
        <end position="17"/>
    </location>
</feature>
<reference evidence="3 4" key="1">
    <citation type="submission" date="2024-09" db="EMBL/GenBank/DDBJ databases">
        <title>Chromosome-scale assembly of Riccia sorocarpa.</title>
        <authorList>
            <person name="Paukszto L."/>
        </authorList>
    </citation>
    <scope>NUCLEOTIDE SEQUENCE [LARGE SCALE GENOMIC DNA]</scope>
    <source>
        <strain evidence="3">LP-2024</strain>
        <tissue evidence="3">Aerial parts of the thallus</tissue>
    </source>
</reference>
<feature type="region of interest" description="Disordered" evidence="1">
    <location>
        <begin position="521"/>
        <end position="579"/>
    </location>
</feature>
<gene>
    <name evidence="3" type="ORF">R1sor_017562</name>
</gene>
<feature type="compositionally biased region" description="Polar residues" evidence="1">
    <location>
        <begin position="180"/>
        <end position="193"/>
    </location>
</feature>
<keyword evidence="2" id="KW-0732">Signal</keyword>
<sequence>MLICWILKCLCVQSLRAWRVKVSITQADQVPATVPPSIAAEKISFDPPPDPLYEEDTPRVPPPDRKNPSTPQRLKERLMDPASASPNPKVSKPSLGVRVLRTLFDNSPPTYTSAKNQAAAAAAAKEQELLRAQQLQKSQRQLESQSQQRAQQTSKNVTSRPPVPRNNSGEIASRDHSSRQSKNNSGEILSSSRDPSRQFISPPAVTSNLPERGGRVSPAEQRRGGPGSRRAPQFPPALLMSDNLRSVSFDSFDDVQSTVSTDSEYDSSSFYRHGNIQERELHHNMNRFSARTSDTEADSDIGSSYVDDPPMLESDKDQNSAERLEALKHEIERLRLENLVLRHRGTSNRHYDSDAASRESSVTDMSNAEDGPAEEWVPYAEYAPPGVASASVARFVGQQPTGHHRGEMRYPPGERFFPGEHAARAGRVGRAHPGHGSSSEAVSIVTDGSRASSRHNSGLLVDDDPHSAVTSTRHDSGMPSDLEDDSSLMSWDGTGTYGSRQNSGPLVLDRQELYESVNNSIHHSRNNSGPNSRNNSGMLVDYYDDLKGGSVTTSRSGGNSRVNSRHNSGMQVDREGRNLPPGLLSPRISFEGNPINVGVVNVPGVPLPNSTIKTVEETVTTHRTVTRERHLVEPESWNSVNNASKFDDGESLPKATLWEDRDVAGHHVEPPVRSSTPPPAATRLRNLEGDGVPGKTTTPSPGFQFGNYPDTEATLLGSAQHFQATSLPQEASRGPTPPRSRNPSHELDSTNSSMFSYPIPAIITLPRSRSKQSQLDSGDLSQYLQQQHSISVDNSPMNSLPRTRSTTSQMSTEDSGTPSSSAASQHQSTLERLMISQQRRQNLSSNSVNASSDHQYSRNPRQVQTKSPQRR</sequence>
<feature type="chain" id="PRO_5044752542" evidence="2">
    <location>
        <begin position="18"/>
        <end position="871"/>
    </location>
</feature>
<feature type="compositionally biased region" description="Low complexity" evidence="1">
    <location>
        <begin position="554"/>
        <end position="569"/>
    </location>
</feature>
<feature type="region of interest" description="Disordered" evidence="1">
    <location>
        <begin position="38"/>
        <end position="94"/>
    </location>
</feature>
<feature type="compositionally biased region" description="Low complexity" evidence="1">
    <location>
        <begin position="836"/>
        <end position="847"/>
    </location>
</feature>
<evidence type="ECO:0000256" key="2">
    <source>
        <dbReference type="SAM" id="SignalP"/>
    </source>
</evidence>
<dbReference type="EMBL" id="JBJQOH010000001">
    <property type="protein sequence ID" value="KAL3699540.1"/>
    <property type="molecule type" value="Genomic_DNA"/>
</dbReference>
<feature type="region of interest" description="Disordered" evidence="1">
    <location>
        <begin position="347"/>
        <end position="370"/>
    </location>
</feature>
<feature type="compositionally biased region" description="Low complexity" evidence="1">
    <location>
        <begin position="132"/>
        <end position="152"/>
    </location>
</feature>
<feature type="region of interest" description="Disordered" evidence="1">
    <location>
        <begin position="727"/>
        <end position="754"/>
    </location>
</feature>
<feature type="region of interest" description="Disordered" evidence="1">
    <location>
        <begin position="788"/>
        <end position="871"/>
    </location>
</feature>
<evidence type="ECO:0000256" key="1">
    <source>
        <dbReference type="SAM" id="MobiDB-lite"/>
    </source>
</evidence>
<comment type="caution">
    <text evidence="3">The sequence shown here is derived from an EMBL/GenBank/DDBJ whole genome shotgun (WGS) entry which is preliminary data.</text>
</comment>
<name>A0ABD3I767_9MARC</name>
<feature type="compositionally biased region" description="Polar residues" evidence="1">
    <location>
        <begin position="788"/>
        <end position="830"/>
    </location>
</feature>
<feature type="compositionally biased region" description="Basic and acidic residues" evidence="1">
    <location>
        <begin position="56"/>
        <end position="79"/>
    </location>
</feature>
<keyword evidence="4" id="KW-1185">Reference proteome</keyword>
<dbReference type="AlphaFoldDB" id="A0ABD3I767"/>
<feature type="region of interest" description="Disordered" evidence="1">
    <location>
        <begin position="667"/>
        <end position="711"/>
    </location>
</feature>
<feature type="region of interest" description="Disordered" evidence="1">
    <location>
        <begin position="425"/>
        <end position="504"/>
    </location>
</feature>
<organism evidence="3 4">
    <name type="scientific">Riccia sorocarpa</name>
    <dbReference type="NCBI Taxonomy" id="122646"/>
    <lineage>
        <taxon>Eukaryota</taxon>
        <taxon>Viridiplantae</taxon>
        <taxon>Streptophyta</taxon>
        <taxon>Embryophyta</taxon>
        <taxon>Marchantiophyta</taxon>
        <taxon>Marchantiopsida</taxon>
        <taxon>Marchantiidae</taxon>
        <taxon>Marchantiales</taxon>
        <taxon>Ricciaceae</taxon>
        <taxon>Riccia</taxon>
    </lineage>
</organism>
<feature type="compositionally biased region" description="Polar residues" evidence="1">
    <location>
        <begin position="153"/>
        <end position="170"/>
    </location>
</feature>
<protein>
    <submittedName>
        <fullName evidence="3">Uncharacterized protein</fullName>
    </submittedName>
</protein>
<feature type="compositionally biased region" description="Polar residues" evidence="1">
    <location>
        <begin position="848"/>
        <end position="871"/>
    </location>
</feature>
<dbReference type="Proteomes" id="UP001633002">
    <property type="component" value="Unassembled WGS sequence"/>
</dbReference>
<evidence type="ECO:0000313" key="4">
    <source>
        <dbReference type="Proteomes" id="UP001633002"/>
    </source>
</evidence>
<proteinExistence type="predicted"/>
<feature type="region of interest" description="Disordered" evidence="1">
    <location>
        <begin position="290"/>
        <end position="319"/>
    </location>
</feature>